<feature type="transmembrane region" description="Helical" evidence="1">
    <location>
        <begin position="6"/>
        <end position="23"/>
    </location>
</feature>
<dbReference type="GO" id="GO:0015501">
    <property type="term" value="F:glutamate:sodium symporter activity"/>
    <property type="evidence" value="ECO:0007669"/>
    <property type="project" value="InterPro"/>
</dbReference>
<proteinExistence type="predicted"/>
<accession>A0A1G9PFN9</accession>
<dbReference type="PANTHER" id="PTHR36178:SF1">
    <property type="entry name" value="SODIUM_GLUTAMATE SYMPORTER"/>
    <property type="match status" value="1"/>
</dbReference>
<feature type="transmembrane region" description="Helical" evidence="1">
    <location>
        <begin position="174"/>
        <end position="198"/>
    </location>
</feature>
<feature type="transmembrane region" description="Helical" evidence="1">
    <location>
        <begin position="113"/>
        <end position="134"/>
    </location>
</feature>
<dbReference type="Proteomes" id="UP000199476">
    <property type="component" value="Unassembled WGS sequence"/>
</dbReference>
<keyword evidence="1" id="KW-0812">Transmembrane</keyword>
<feature type="transmembrane region" description="Helical" evidence="1">
    <location>
        <begin position="69"/>
        <end position="92"/>
    </location>
</feature>
<keyword evidence="3" id="KW-1185">Reference proteome</keyword>
<dbReference type="GO" id="GO:0015813">
    <property type="term" value="P:L-glutamate transmembrane transport"/>
    <property type="evidence" value="ECO:0007669"/>
    <property type="project" value="InterPro"/>
</dbReference>
<feature type="transmembrane region" description="Helical" evidence="1">
    <location>
        <begin position="403"/>
        <end position="425"/>
    </location>
</feature>
<feature type="transmembrane region" description="Helical" evidence="1">
    <location>
        <begin position="35"/>
        <end position="57"/>
    </location>
</feature>
<keyword evidence="1" id="KW-1133">Transmembrane helix</keyword>
<name>A0A1G9PFN9_9FIRM</name>
<dbReference type="EMBL" id="FNGO01000013">
    <property type="protein sequence ID" value="SDL97578.1"/>
    <property type="molecule type" value="Genomic_DNA"/>
</dbReference>
<feature type="transmembrane region" description="Helical" evidence="1">
    <location>
        <begin position="432"/>
        <end position="454"/>
    </location>
</feature>
<evidence type="ECO:0000256" key="1">
    <source>
        <dbReference type="SAM" id="Phobius"/>
    </source>
</evidence>
<evidence type="ECO:0000313" key="3">
    <source>
        <dbReference type="Proteomes" id="UP000199476"/>
    </source>
</evidence>
<sequence length="479" mass="53025">MEYQPFIIAMFHVALLSFFLGVGKLIRLRFQILQYLLLPAAAIGGIVAILVSPFTWANYLTFPQIIQDIYGNFGEISIFLLNFVFAGMFIGRKIPNPRRSFRKAGPQIIHGQLLSWGQLMLPSLAMILIINRFYDLPDAFGTLIPIGFDGGATVAVGYTSTFKELGWYPEGVQLGIAAGVMGIIGGCILGVGIINWLVRRDQTKIADKPEDIPDYIRRGLYREEDFESAGNLTTVPQAIEPIALVFCLFGVTMFGGWGFITALGMIPGGIGQFFSFAPLFPFAMLCGMLLQGIISKLGYGHIVDRGLTKRLQNLALEFCILSVFASLDIPLVLQSSIPMALIIAAGIIWTLFIALSVAPLIMPDYWAERMLVDYGQAMGNVPIGMLLLRIVDPQFETPVLEHFSYRHAFHAPIMFSLLAFMPIVAQMWGIEFIFLLSLGVIILNCILAKMLGYWGQGRSLVSRLARAAKQKGERFSLFV</sequence>
<evidence type="ECO:0000313" key="2">
    <source>
        <dbReference type="EMBL" id="SDL97578.1"/>
    </source>
</evidence>
<dbReference type="AlphaFoldDB" id="A0A1G9PFN9"/>
<dbReference type="Pfam" id="PF03616">
    <property type="entry name" value="Glt_symporter"/>
    <property type="match status" value="1"/>
</dbReference>
<dbReference type="STRING" id="321763.SAMN04488692_1135"/>
<feature type="transmembrane region" description="Helical" evidence="1">
    <location>
        <begin position="242"/>
        <end position="266"/>
    </location>
</feature>
<dbReference type="OrthoDB" id="9801557at2"/>
<feature type="transmembrane region" description="Helical" evidence="1">
    <location>
        <begin position="272"/>
        <end position="294"/>
    </location>
</feature>
<reference evidence="2 3" key="1">
    <citation type="submission" date="2016-10" db="EMBL/GenBank/DDBJ databases">
        <authorList>
            <person name="de Groot N.N."/>
        </authorList>
    </citation>
    <scope>NUCLEOTIDE SEQUENCE [LARGE SCALE GENOMIC DNA]</scope>
    <source>
        <strain evidence="2 3">SLAS-1</strain>
    </source>
</reference>
<dbReference type="InterPro" id="IPR004445">
    <property type="entry name" value="GltS"/>
</dbReference>
<protein>
    <submittedName>
        <fullName evidence="2">Glutamate:Na+ symporter, ESS family</fullName>
    </submittedName>
</protein>
<organism evidence="2 3">
    <name type="scientific">Halarsenatibacter silvermanii</name>
    <dbReference type="NCBI Taxonomy" id="321763"/>
    <lineage>
        <taxon>Bacteria</taxon>
        <taxon>Bacillati</taxon>
        <taxon>Bacillota</taxon>
        <taxon>Clostridia</taxon>
        <taxon>Halanaerobiales</taxon>
        <taxon>Halarsenatibacteraceae</taxon>
        <taxon>Halarsenatibacter</taxon>
    </lineage>
</organism>
<dbReference type="PANTHER" id="PTHR36178">
    <property type="entry name" value="SLR0625 PROTEIN"/>
    <property type="match status" value="1"/>
</dbReference>
<dbReference type="GO" id="GO:0016020">
    <property type="term" value="C:membrane"/>
    <property type="evidence" value="ECO:0007669"/>
    <property type="project" value="InterPro"/>
</dbReference>
<feature type="transmembrane region" description="Helical" evidence="1">
    <location>
        <begin position="339"/>
        <end position="362"/>
    </location>
</feature>
<dbReference type="RefSeq" id="WP_089760463.1">
    <property type="nucleotide sequence ID" value="NZ_FNGO01000013.1"/>
</dbReference>
<keyword evidence="1" id="KW-0472">Membrane</keyword>
<gene>
    <name evidence="2" type="ORF">SAMN04488692_1135</name>
</gene>